<evidence type="ECO:0000313" key="2">
    <source>
        <dbReference type="Proteomes" id="UP000283269"/>
    </source>
</evidence>
<gene>
    <name evidence="1" type="ORF">CVT25_013628</name>
</gene>
<proteinExistence type="predicted"/>
<protein>
    <submittedName>
        <fullName evidence="1">Uncharacterized protein</fullName>
    </submittedName>
</protein>
<dbReference type="AlphaFoldDB" id="A0A409W5N4"/>
<dbReference type="EMBL" id="NHYD01003740">
    <property type="protein sequence ID" value="PPQ73792.1"/>
    <property type="molecule type" value="Genomic_DNA"/>
</dbReference>
<accession>A0A409W5N4</accession>
<dbReference type="InParanoid" id="A0A409W5N4"/>
<evidence type="ECO:0000313" key="1">
    <source>
        <dbReference type="EMBL" id="PPQ73792.1"/>
    </source>
</evidence>
<reference evidence="1 2" key="1">
    <citation type="journal article" date="2018" name="Evol. Lett.">
        <title>Horizontal gene cluster transfer increased hallucinogenic mushroom diversity.</title>
        <authorList>
            <person name="Reynolds H.T."/>
            <person name="Vijayakumar V."/>
            <person name="Gluck-Thaler E."/>
            <person name="Korotkin H.B."/>
            <person name="Matheny P.B."/>
            <person name="Slot J.C."/>
        </authorList>
    </citation>
    <scope>NUCLEOTIDE SEQUENCE [LARGE SCALE GENOMIC DNA]</scope>
    <source>
        <strain evidence="1 2">2631</strain>
    </source>
</reference>
<dbReference type="Proteomes" id="UP000283269">
    <property type="component" value="Unassembled WGS sequence"/>
</dbReference>
<dbReference type="OrthoDB" id="3258141at2759"/>
<name>A0A409W5N4_PSICY</name>
<sequence>MANLSRSAKSGSDWTQAELDAYNITVISQDALTFFGVPSLPEPHADQELLANERAADMADDGNAELINLLELAMVPSSGDSAVVDFAVALFRTLGYARRHRVARTRKDIPLLICGEWRHAKADVCLIDREENDIVLLLQEDRRFSQGEISAIDAEPQLIAESIAAFSYNNRLRVIPGIVMIGTAPIFYKTEVTAELEYSIRHGLYPANATVVSKHQPTVPRPNRRWSEGMKPLDSRSHIMRCYEAFKPIIGI</sequence>
<organism evidence="1 2">
    <name type="scientific">Psilocybe cyanescens</name>
    <dbReference type="NCBI Taxonomy" id="93625"/>
    <lineage>
        <taxon>Eukaryota</taxon>
        <taxon>Fungi</taxon>
        <taxon>Dikarya</taxon>
        <taxon>Basidiomycota</taxon>
        <taxon>Agaricomycotina</taxon>
        <taxon>Agaricomycetes</taxon>
        <taxon>Agaricomycetidae</taxon>
        <taxon>Agaricales</taxon>
        <taxon>Agaricineae</taxon>
        <taxon>Strophariaceae</taxon>
        <taxon>Psilocybe</taxon>
    </lineage>
</organism>
<comment type="caution">
    <text evidence="1">The sequence shown here is derived from an EMBL/GenBank/DDBJ whole genome shotgun (WGS) entry which is preliminary data.</text>
</comment>
<keyword evidence="2" id="KW-1185">Reference proteome</keyword>